<evidence type="ECO:0000256" key="1">
    <source>
        <dbReference type="SAM" id="Coils"/>
    </source>
</evidence>
<protein>
    <submittedName>
        <fullName evidence="3">Uncharacterized protein</fullName>
    </submittedName>
</protein>
<dbReference type="KEGG" id="acel:acsn021_39120"/>
<proteinExistence type="predicted"/>
<reference evidence="3 4" key="1">
    <citation type="journal article" date="2016" name="Int. J. Syst. Evol. Microbiol.">
        <title>Descriptions of Anaerotaenia torta gen. nov., sp. nov. and Anaerocolumna cellulosilytica gen. nov., sp. nov. isolated from a methanogenic reactor of cattle waste.</title>
        <authorList>
            <person name="Uek A."/>
            <person name="Ohtaki Y."/>
            <person name="Kaku N."/>
            <person name="Ueki K."/>
        </authorList>
    </citation>
    <scope>NUCLEOTIDE SEQUENCE [LARGE SCALE GENOMIC DNA]</scope>
    <source>
        <strain evidence="3 4">SN021</strain>
    </source>
</reference>
<keyword evidence="4" id="KW-1185">Reference proteome</keyword>
<keyword evidence="1" id="KW-0175">Coiled coil</keyword>
<accession>A0A6S6QYQ1</accession>
<feature type="coiled-coil region" evidence="1">
    <location>
        <begin position="167"/>
        <end position="263"/>
    </location>
</feature>
<sequence length="419" mass="48513">MNRERTPMDAKEIDIIIEKMQRRGKYSSEIIQLVQSDLEHGIAKEETEQYTNKKYDIRQMRVYSNCLRRNCSQEEISVICKEGLSNCQMEVLYDFFDKGVSLETIGSIMEKAEGIPQRMKKLYENYQEEISKAMSVVEVVSQELDSVVDTDYIKELLTLLHGIFEKITYQEERYDELNKNLKLFENSKEDEAVRKNLIGEMDERDSMLEKQQEELNKATGAIARLRKDKEKYEEEIRKMGNQMEELQRTVKSQEFELQEGKHRLKQPYGKEKEMTEINEIDKEQEQPINTTTHGKSETQEPTKNVFQPRGYGIPVYYQIPVVDRRGHLVQKVPIDHSAQKTSGIVSLLAKLGFKKKSRGDIVKLVASGDLVPAQLIQIKSGIEKGLTEGQLVELINNNLSAEKMKEIIEIAVLENSMIF</sequence>
<dbReference type="AlphaFoldDB" id="A0A6S6QYQ1"/>
<dbReference type="RefSeq" id="WP_184093204.1">
    <property type="nucleotide sequence ID" value="NZ_AP023367.1"/>
</dbReference>
<evidence type="ECO:0000313" key="4">
    <source>
        <dbReference type="Proteomes" id="UP000515561"/>
    </source>
</evidence>
<gene>
    <name evidence="3" type="ORF">acsn021_39120</name>
</gene>
<name>A0A6S6QYQ1_9FIRM</name>
<dbReference type="EMBL" id="AP023367">
    <property type="protein sequence ID" value="BCJ96343.1"/>
    <property type="molecule type" value="Genomic_DNA"/>
</dbReference>
<feature type="region of interest" description="Disordered" evidence="2">
    <location>
        <begin position="282"/>
        <end position="305"/>
    </location>
</feature>
<dbReference type="Proteomes" id="UP000515561">
    <property type="component" value="Chromosome"/>
</dbReference>
<evidence type="ECO:0000256" key="2">
    <source>
        <dbReference type="SAM" id="MobiDB-lite"/>
    </source>
</evidence>
<organism evidence="3 4">
    <name type="scientific">Anaerocolumna cellulosilytica</name>
    <dbReference type="NCBI Taxonomy" id="433286"/>
    <lineage>
        <taxon>Bacteria</taxon>
        <taxon>Bacillati</taxon>
        <taxon>Bacillota</taxon>
        <taxon>Clostridia</taxon>
        <taxon>Lachnospirales</taxon>
        <taxon>Lachnospiraceae</taxon>
        <taxon>Anaerocolumna</taxon>
    </lineage>
</organism>
<evidence type="ECO:0000313" key="3">
    <source>
        <dbReference type="EMBL" id="BCJ96343.1"/>
    </source>
</evidence>